<dbReference type="EC" id="2.7.1.30" evidence="3"/>
<gene>
    <name evidence="8" type="ORF">Cadr_000003540</name>
</gene>
<comment type="pathway">
    <text evidence="1">Polyol metabolism; glycerol degradation via glycerol kinase pathway; sn-glycerol 3-phosphate from glycerol: step 1/1.</text>
</comment>
<feature type="domain" description="Carbohydrate kinase FGGY N-terminal" evidence="7">
    <location>
        <begin position="54"/>
        <end position="162"/>
    </location>
</feature>
<dbReference type="GO" id="GO:0006641">
    <property type="term" value="P:triglyceride metabolic process"/>
    <property type="evidence" value="ECO:0007669"/>
    <property type="project" value="TreeGrafter"/>
</dbReference>
<dbReference type="PANTHER" id="PTHR10196">
    <property type="entry name" value="SUGAR KINASE"/>
    <property type="match status" value="1"/>
</dbReference>
<keyword evidence="6" id="KW-1133">Transmembrane helix</keyword>
<protein>
    <recommendedName>
        <fullName evidence="3">glycerol kinase</fullName>
        <ecNumber evidence="3">2.7.1.30</ecNumber>
    </recommendedName>
</protein>
<keyword evidence="6" id="KW-0472">Membrane</keyword>
<organism evidence="8 9">
    <name type="scientific">Camelus dromedarius</name>
    <name type="common">Dromedary</name>
    <name type="synonym">Arabian camel</name>
    <dbReference type="NCBI Taxonomy" id="9838"/>
    <lineage>
        <taxon>Eukaryota</taxon>
        <taxon>Metazoa</taxon>
        <taxon>Chordata</taxon>
        <taxon>Craniata</taxon>
        <taxon>Vertebrata</taxon>
        <taxon>Euteleostomi</taxon>
        <taxon>Mammalia</taxon>
        <taxon>Eutheria</taxon>
        <taxon>Laurasiatheria</taxon>
        <taxon>Artiodactyla</taxon>
        <taxon>Tylopoda</taxon>
        <taxon>Camelidae</taxon>
        <taxon>Camelus</taxon>
    </lineage>
</organism>
<keyword evidence="5 8" id="KW-0418">Kinase</keyword>
<dbReference type="GO" id="GO:0046167">
    <property type="term" value="P:glycerol-3-phosphate biosynthetic process"/>
    <property type="evidence" value="ECO:0007669"/>
    <property type="project" value="TreeGrafter"/>
</dbReference>
<evidence type="ECO:0000256" key="3">
    <source>
        <dbReference type="ARBA" id="ARBA00012099"/>
    </source>
</evidence>
<keyword evidence="9" id="KW-1185">Reference proteome</keyword>
<keyword evidence="6" id="KW-0812">Transmembrane</keyword>
<evidence type="ECO:0000256" key="4">
    <source>
        <dbReference type="ARBA" id="ARBA00022679"/>
    </source>
</evidence>
<evidence type="ECO:0000313" key="8">
    <source>
        <dbReference type="EMBL" id="KAB1253577.1"/>
    </source>
</evidence>
<dbReference type="EMBL" id="JWIN03000037">
    <property type="protein sequence ID" value="KAB1253577.1"/>
    <property type="molecule type" value="Genomic_DNA"/>
</dbReference>
<dbReference type="Pfam" id="PF00370">
    <property type="entry name" value="FGGY_N"/>
    <property type="match status" value="1"/>
</dbReference>
<comment type="similarity">
    <text evidence="2">Belongs to the FGGY kinase family.</text>
</comment>
<dbReference type="GO" id="GO:0019563">
    <property type="term" value="P:glycerol catabolic process"/>
    <property type="evidence" value="ECO:0007669"/>
    <property type="project" value="UniProtKB-UniPathway"/>
</dbReference>
<proteinExistence type="inferred from homology"/>
<dbReference type="GO" id="GO:0005739">
    <property type="term" value="C:mitochondrion"/>
    <property type="evidence" value="ECO:0007669"/>
    <property type="project" value="TreeGrafter"/>
</dbReference>
<dbReference type="PANTHER" id="PTHR10196:SF56">
    <property type="entry name" value="GLYCEROL KINASE"/>
    <property type="match status" value="1"/>
</dbReference>
<sequence length="211" mass="24150">MPDEMADLFTTGILRHELPLFLLMLQLLQFLLALPIQLPLFPLALQFQLLALPQSKTGLPLSTYFSAVKLRWLLDNVRKVQKAVEEDRALFGTIDSWLIWSLTGGASGGVHCTDVTNASRTMLFNIHSLEWDKELCEFFEIPMKILPNVRSSSEIYGLMWSQQFVIIHNPFFKILLESWGLGRCANIWGMEQAVSYYVIQAVSVYFLNMAF</sequence>
<dbReference type="Proteomes" id="UP000299084">
    <property type="component" value="Unassembled WGS sequence"/>
</dbReference>
<comment type="caution">
    <text evidence="8">The sequence shown here is derived from an EMBL/GenBank/DDBJ whole genome shotgun (WGS) entry which is preliminary data.</text>
</comment>
<evidence type="ECO:0000256" key="6">
    <source>
        <dbReference type="SAM" id="Phobius"/>
    </source>
</evidence>
<reference evidence="8 9" key="1">
    <citation type="journal article" date="2019" name="Mol. Ecol. Resour.">
        <title>Improving Illumina assemblies with Hi-C and long reads: an example with the North African dromedary.</title>
        <authorList>
            <person name="Elbers J.P."/>
            <person name="Rogers M.F."/>
            <person name="Perelman P.L."/>
            <person name="Proskuryakova A.A."/>
            <person name="Serdyukova N.A."/>
            <person name="Johnson W.E."/>
            <person name="Horin P."/>
            <person name="Corander J."/>
            <person name="Murphy D."/>
            <person name="Burger P.A."/>
        </authorList>
    </citation>
    <scope>NUCLEOTIDE SEQUENCE [LARGE SCALE GENOMIC DNA]</scope>
    <source>
        <strain evidence="8">Drom800</strain>
        <tissue evidence="8">Blood</tissue>
    </source>
</reference>
<dbReference type="PROSITE" id="PS00933">
    <property type="entry name" value="FGGY_KINASES_1"/>
    <property type="match status" value="1"/>
</dbReference>
<dbReference type="AlphaFoldDB" id="A0A5N4C415"/>
<evidence type="ECO:0000256" key="2">
    <source>
        <dbReference type="ARBA" id="ARBA00009156"/>
    </source>
</evidence>
<dbReference type="InterPro" id="IPR018484">
    <property type="entry name" value="FGGY_N"/>
</dbReference>
<evidence type="ECO:0000313" key="9">
    <source>
        <dbReference type="Proteomes" id="UP000299084"/>
    </source>
</evidence>
<keyword evidence="4" id="KW-0808">Transferase</keyword>
<evidence type="ECO:0000256" key="5">
    <source>
        <dbReference type="ARBA" id="ARBA00022777"/>
    </source>
</evidence>
<name>A0A5N4C415_CAMDR</name>
<dbReference type="GO" id="GO:0004370">
    <property type="term" value="F:glycerol kinase activity"/>
    <property type="evidence" value="ECO:0007669"/>
    <property type="project" value="UniProtKB-EC"/>
</dbReference>
<dbReference type="InterPro" id="IPR018483">
    <property type="entry name" value="Carb_kinase_FGGY_CS"/>
</dbReference>
<dbReference type="InterPro" id="IPR043129">
    <property type="entry name" value="ATPase_NBD"/>
</dbReference>
<accession>A0A5N4C415</accession>
<evidence type="ECO:0000259" key="7">
    <source>
        <dbReference type="Pfam" id="PF00370"/>
    </source>
</evidence>
<dbReference type="UniPathway" id="UPA00618">
    <property type="reaction ID" value="UER00672"/>
</dbReference>
<feature type="transmembrane region" description="Helical" evidence="6">
    <location>
        <begin position="20"/>
        <end position="45"/>
    </location>
</feature>
<dbReference type="Gene3D" id="3.30.420.40">
    <property type="match status" value="1"/>
</dbReference>
<evidence type="ECO:0000256" key="1">
    <source>
        <dbReference type="ARBA" id="ARBA00005190"/>
    </source>
</evidence>
<dbReference type="SUPFAM" id="SSF53067">
    <property type="entry name" value="Actin-like ATPase domain"/>
    <property type="match status" value="1"/>
</dbReference>